<protein>
    <submittedName>
        <fullName evidence="1">Uncharacterized protein</fullName>
    </submittedName>
</protein>
<organism evidence="1 2">
    <name type="scientific">Metasolibacillus meyeri</name>
    <dbReference type="NCBI Taxonomy" id="1071052"/>
    <lineage>
        <taxon>Bacteria</taxon>
        <taxon>Bacillati</taxon>
        <taxon>Bacillota</taxon>
        <taxon>Bacilli</taxon>
        <taxon>Bacillales</taxon>
        <taxon>Caryophanaceae</taxon>
        <taxon>Metasolibacillus</taxon>
    </lineage>
</organism>
<reference evidence="1 2" key="1">
    <citation type="submission" date="2023-03" db="EMBL/GenBank/DDBJ databases">
        <title>Bacillus Genome Sequencing.</title>
        <authorList>
            <person name="Dunlap C."/>
        </authorList>
    </citation>
    <scope>NUCLEOTIDE SEQUENCE [LARGE SCALE GENOMIC DNA]</scope>
    <source>
        <strain evidence="1 2">B-59205</strain>
    </source>
</reference>
<proteinExistence type="predicted"/>
<evidence type="ECO:0000313" key="1">
    <source>
        <dbReference type="EMBL" id="MEC1177279.1"/>
    </source>
</evidence>
<dbReference type="EMBL" id="JARSFG010000003">
    <property type="protein sequence ID" value="MEC1177279.1"/>
    <property type="molecule type" value="Genomic_DNA"/>
</dbReference>
<dbReference type="Proteomes" id="UP001344888">
    <property type="component" value="Unassembled WGS sequence"/>
</dbReference>
<gene>
    <name evidence="1" type="ORF">P9B03_02180</name>
</gene>
<dbReference type="RefSeq" id="WP_326121564.1">
    <property type="nucleotide sequence ID" value="NZ_JARSFG010000003.1"/>
</dbReference>
<comment type="caution">
    <text evidence="1">The sequence shown here is derived from an EMBL/GenBank/DDBJ whole genome shotgun (WGS) entry which is preliminary data.</text>
</comment>
<dbReference type="AlphaFoldDB" id="A0AAW9NPT9"/>
<keyword evidence="2" id="KW-1185">Reference proteome</keyword>
<sequence>MNVNGLRGRSKAAQKPHGYAEMESLVKEIFEGQDLSYFEWLHEQHQAFILEFSLKNKGSIASLAKKDGE</sequence>
<evidence type="ECO:0000313" key="2">
    <source>
        <dbReference type="Proteomes" id="UP001344888"/>
    </source>
</evidence>
<accession>A0AAW9NPT9</accession>
<name>A0AAW9NPT9_9BACL</name>